<evidence type="ECO:0000313" key="1">
    <source>
        <dbReference type="EMBL" id="THF61417.1"/>
    </source>
</evidence>
<dbReference type="Proteomes" id="UP000308430">
    <property type="component" value="Unassembled WGS sequence"/>
</dbReference>
<dbReference type="OrthoDB" id="9179591at2"/>
<proteinExistence type="predicted"/>
<dbReference type="EMBL" id="SSOC01000009">
    <property type="protein sequence ID" value="THF61417.1"/>
    <property type="molecule type" value="Genomic_DNA"/>
</dbReference>
<gene>
    <name evidence="1" type="ORF">E6C76_20260</name>
</gene>
<comment type="caution">
    <text evidence="1">The sequence shown here is derived from an EMBL/GenBank/DDBJ whole genome shotgun (WGS) entry which is preliminary data.</text>
</comment>
<dbReference type="RefSeq" id="WP_136350078.1">
    <property type="nucleotide sequence ID" value="NZ_SSOC01000009.1"/>
</dbReference>
<name>A0A4S4AQG7_9RHOO</name>
<reference evidence="1 2" key="1">
    <citation type="submission" date="2019-04" db="EMBL/GenBank/DDBJ databases">
        <title>Azoarcus nasutitermitis sp. nov. isolated from termite nest.</title>
        <authorList>
            <person name="Lin S.-Y."/>
            <person name="Hameed A."/>
            <person name="Hsu Y.-H."/>
            <person name="Young C.-C."/>
        </authorList>
    </citation>
    <scope>NUCLEOTIDE SEQUENCE [LARGE SCALE GENOMIC DNA]</scope>
    <source>
        <strain evidence="1 2">CC-YHH838</strain>
    </source>
</reference>
<organism evidence="1 2">
    <name type="scientific">Pseudothauera nasutitermitis</name>
    <dbReference type="NCBI Taxonomy" id="2565930"/>
    <lineage>
        <taxon>Bacteria</taxon>
        <taxon>Pseudomonadati</taxon>
        <taxon>Pseudomonadota</taxon>
        <taxon>Betaproteobacteria</taxon>
        <taxon>Rhodocyclales</taxon>
        <taxon>Zoogloeaceae</taxon>
        <taxon>Pseudothauera</taxon>
    </lineage>
</organism>
<protein>
    <submittedName>
        <fullName evidence="1">Uncharacterized protein</fullName>
    </submittedName>
</protein>
<evidence type="ECO:0000313" key="2">
    <source>
        <dbReference type="Proteomes" id="UP000308430"/>
    </source>
</evidence>
<accession>A0A4S4AQG7</accession>
<keyword evidence="2" id="KW-1185">Reference proteome</keyword>
<dbReference type="AlphaFoldDB" id="A0A4S4AQG7"/>
<sequence length="172" mass="18525">MTKPREDGALSHSERLKIEYAPVVRALYVCMQRFCTPGIESGVAEVAELIGRNEGTLRNQFGPSKYDHAPTVHAFLQVIEALGPGARPAVAEIADLAECVTIPRSPRAAQVGAPPGVGEAFFAFPPAVERSLHATIARLQAGKTLSVAERTEARDALFDLVAYAAYLITRVR</sequence>